<dbReference type="CDD" id="cd13589">
    <property type="entry name" value="PBP2_polyamine_RpCGA009"/>
    <property type="match status" value="1"/>
</dbReference>
<dbReference type="PANTHER" id="PTHR30222">
    <property type="entry name" value="SPERMIDINE/PUTRESCINE-BINDING PERIPLASMIC PROTEIN"/>
    <property type="match status" value="1"/>
</dbReference>
<evidence type="ECO:0000256" key="1">
    <source>
        <dbReference type="ARBA" id="ARBA00022729"/>
    </source>
</evidence>
<proteinExistence type="predicted"/>
<feature type="signal peptide" evidence="2">
    <location>
        <begin position="1"/>
        <end position="27"/>
    </location>
</feature>
<dbReference type="Proteomes" id="UP001246473">
    <property type="component" value="Unassembled WGS sequence"/>
</dbReference>
<gene>
    <name evidence="3" type="ORF">ParKJ_37405</name>
</gene>
<evidence type="ECO:0000313" key="4">
    <source>
        <dbReference type="Proteomes" id="UP001246473"/>
    </source>
</evidence>
<comment type="caution">
    <text evidence="3">The sequence shown here is derived from an EMBL/GenBank/DDBJ whole genome shotgun (WGS) entry which is preliminary data.</text>
</comment>
<dbReference type="Gene3D" id="3.40.190.10">
    <property type="entry name" value="Periplasmic binding protein-like II"/>
    <property type="match status" value="2"/>
</dbReference>
<dbReference type="PANTHER" id="PTHR30222:SF2">
    <property type="entry name" value="ABC TRANSPORTER SUBSTRATE-BINDING PROTEIN"/>
    <property type="match status" value="1"/>
</dbReference>
<dbReference type="RefSeq" id="WP_315697507.1">
    <property type="nucleotide sequence ID" value="NZ_JANSLM010000021.1"/>
</dbReference>
<dbReference type="SUPFAM" id="SSF53850">
    <property type="entry name" value="Periplasmic binding protein-like II"/>
    <property type="match status" value="1"/>
</dbReference>
<dbReference type="EMBL" id="JANSLM010000021">
    <property type="protein sequence ID" value="MDT8843116.1"/>
    <property type="molecule type" value="Genomic_DNA"/>
</dbReference>
<dbReference type="Pfam" id="PF13416">
    <property type="entry name" value="SBP_bac_8"/>
    <property type="match status" value="1"/>
</dbReference>
<sequence length="357" mass="39166">MKAGAFHLKQACGLLLALLGSVGIAHAETMTVTSWGGAYSQSQLESMYKPYSASSGTVVLPEEYNGGLAEIEAQVKTGNVKWDVVDVEYAEALRGCDEGLFERIDAGQLPAGADGTPAKQDFLPGRITKCAVGNVSYSNVIAYDKARYSNNGPKTIEDFFDVKKWPGKRGLKKEPNVNLEMALVADGVKPEDVYSVLSTPAGLDRAFAKLDTIKHDVVWWQAGAQPAQLLASREVAMTTVYHGRIYDADTKDGKDFAIVWDGQVQVPDFFVVVKGSRHAQAAQNFIRFATGTKPLAEQTRFIPYAPSRKSSMAYVDPKVKQWLPTGDHPGRKMTTDAEWWADHADEVNQRFANWLAK</sequence>
<keyword evidence="1 2" id="KW-0732">Signal</keyword>
<feature type="chain" id="PRO_5043029267" evidence="2">
    <location>
        <begin position="28"/>
        <end position="357"/>
    </location>
</feature>
<dbReference type="InterPro" id="IPR006059">
    <property type="entry name" value="SBP"/>
</dbReference>
<accession>A0AAP5UYI4</accession>
<organism evidence="3 4">
    <name type="scientific">Paraburkholderia fungorum</name>
    <dbReference type="NCBI Taxonomy" id="134537"/>
    <lineage>
        <taxon>Bacteria</taxon>
        <taxon>Pseudomonadati</taxon>
        <taxon>Pseudomonadota</taxon>
        <taxon>Betaproteobacteria</taxon>
        <taxon>Burkholderiales</taxon>
        <taxon>Burkholderiaceae</taxon>
        <taxon>Paraburkholderia</taxon>
    </lineage>
</organism>
<evidence type="ECO:0000256" key="2">
    <source>
        <dbReference type="SAM" id="SignalP"/>
    </source>
</evidence>
<protein>
    <submittedName>
        <fullName evidence="3">ABC transporter substrate-binding protein</fullName>
    </submittedName>
</protein>
<name>A0AAP5UYI4_9BURK</name>
<evidence type="ECO:0000313" key="3">
    <source>
        <dbReference type="EMBL" id="MDT8843116.1"/>
    </source>
</evidence>
<reference evidence="3" key="1">
    <citation type="submission" date="2022-08" db="EMBL/GenBank/DDBJ databases">
        <authorList>
            <person name="Kim S.-J."/>
        </authorList>
    </citation>
    <scope>NUCLEOTIDE SEQUENCE</scope>
    <source>
        <strain evidence="3">KJ</strain>
    </source>
</reference>
<dbReference type="AlphaFoldDB" id="A0AAP5UYI4"/>